<organism evidence="3 4">
    <name type="scientific">Pseudomonas savastanoi pv. glycinea</name>
    <name type="common">Pseudomonas syringae pv. glycinea</name>
    <dbReference type="NCBI Taxonomy" id="318"/>
    <lineage>
        <taxon>Bacteria</taxon>
        <taxon>Pseudomonadati</taxon>
        <taxon>Pseudomonadota</taxon>
        <taxon>Gammaproteobacteria</taxon>
        <taxon>Pseudomonadales</taxon>
        <taxon>Pseudomonadaceae</taxon>
        <taxon>Pseudomonas</taxon>
    </lineage>
</organism>
<dbReference type="Proteomes" id="UP000279057">
    <property type="component" value="Unassembled WGS sequence"/>
</dbReference>
<dbReference type="Proteomes" id="UP000272471">
    <property type="component" value="Unassembled WGS sequence"/>
</dbReference>
<evidence type="ECO:0000313" key="1">
    <source>
        <dbReference type="EMBL" id="RMM59420.1"/>
    </source>
</evidence>
<gene>
    <name evidence="3" type="ORF">ALQ11_102522</name>
    <name evidence="2" type="ORF">ALQ42_102479</name>
    <name evidence="1" type="ORF">ALQ74_102750</name>
</gene>
<evidence type="ECO:0000313" key="4">
    <source>
        <dbReference type="Proteomes" id="UP000272471"/>
    </source>
</evidence>
<evidence type="ECO:0000313" key="3">
    <source>
        <dbReference type="EMBL" id="RMQ04192.1"/>
    </source>
</evidence>
<protein>
    <submittedName>
        <fullName evidence="3">Uncharacterized protein</fullName>
    </submittedName>
</protein>
<evidence type="ECO:0000313" key="2">
    <source>
        <dbReference type="EMBL" id="RMO37339.1"/>
    </source>
</evidence>
<dbReference type="EMBL" id="RBPS01000151">
    <property type="protein sequence ID" value="RMO37339.1"/>
    <property type="molecule type" value="Genomic_DNA"/>
</dbReference>
<reference evidence="4 5" key="1">
    <citation type="submission" date="2018-08" db="EMBL/GenBank/DDBJ databases">
        <title>Recombination of ecologically and evolutionarily significant loci maintains genetic cohesion in the Pseudomonas syringae species complex.</title>
        <authorList>
            <person name="Dillon M."/>
            <person name="Thakur S."/>
            <person name="Almeida R.N.D."/>
            <person name="Weir B.S."/>
            <person name="Guttman D.S."/>
        </authorList>
    </citation>
    <scope>NUCLEOTIDE SEQUENCE [LARGE SCALE GENOMIC DNA]</scope>
    <source>
        <strain evidence="3 4">ICMP 4182</strain>
        <strain evidence="1 6">ICMP 4332</strain>
        <strain evidence="2 5">ICMP 6372</strain>
    </source>
</reference>
<dbReference type="EMBL" id="RBQX01000406">
    <property type="protein sequence ID" value="RMQ04192.1"/>
    <property type="molecule type" value="Genomic_DNA"/>
</dbReference>
<evidence type="ECO:0000313" key="5">
    <source>
        <dbReference type="Proteomes" id="UP000273536"/>
    </source>
</evidence>
<comment type="caution">
    <text evidence="3">The sequence shown here is derived from an EMBL/GenBank/DDBJ whole genome shotgun (WGS) entry which is preliminary data.</text>
</comment>
<dbReference type="Proteomes" id="UP000273536">
    <property type="component" value="Unassembled WGS sequence"/>
</dbReference>
<accession>A0A0P9W699</accession>
<evidence type="ECO:0000313" key="6">
    <source>
        <dbReference type="Proteomes" id="UP000279057"/>
    </source>
</evidence>
<name>A0A0P9W699_PSESG</name>
<sequence>MYGYLPMRSVQFVSDAAKLHDLPSAAVTKRFFIAMALTTQSATLVTAEPWR</sequence>
<dbReference type="AlphaFoldDB" id="A0A0P9W699"/>
<dbReference type="EMBL" id="RBOM01000299">
    <property type="protein sequence ID" value="RMM59420.1"/>
    <property type="molecule type" value="Genomic_DNA"/>
</dbReference>
<proteinExistence type="predicted"/>